<comment type="caution">
    <text evidence="3">The sequence shown here is derived from an EMBL/GenBank/DDBJ whole genome shotgun (WGS) entry which is preliminary data.</text>
</comment>
<feature type="transmembrane region" description="Helical" evidence="2">
    <location>
        <begin position="296"/>
        <end position="316"/>
    </location>
</feature>
<proteinExistence type="predicted"/>
<organism evidence="3 4">
    <name type="scientific">Clitoria ternatea</name>
    <name type="common">Butterfly pea</name>
    <dbReference type="NCBI Taxonomy" id="43366"/>
    <lineage>
        <taxon>Eukaryota</taxon>
        <taxon>Viridiplantae</taxon>
        <taxon>Streptophyta</taxon>
        <taxon>Embryophyta</taxon>
        <taxon>Tracheophyta</taxon>
        <taxon>Spermatophyta</taxon>
        <taxon>Magnoliopsida</taxon>
        <taxon>eudicotyledons</taxon>
        <taxon>Gunneridae</taxon>
        <taxon>Pentapetalae</taxon>
        <taxon>rosids</taxon>
        <taxon>fabids</taxon>
        <taxon>Fabales</taxon>
        <taxon>Fabaceae</taxon>
        <taxon>Papilionoideae</taxon>
        <taxon>50 kb inversion clade</taxon>
        <taxon>NPAAA clade</taxon>
        <taxon>indigoferoid/millettioid clade</taxon>
        <taxon>Phaseoleae</taxon>
        <taxon>Clitoria</taxon>
    </lineage>
</organism>
<keyword evidence="2" id="KW-0812">Transmembrane</keyword>
<gene>
    <name evidence="3" type="ORF">RJT34_19370</name>
</gene>
<evidence type="ECO:0000313" key="4">
    <source>
        <dbReference type="Proteomes" id="UP001359559"/>
    </source>
</evidence>
<dbReference type="Proteomes" id="UP001359559">
    <property type="component" value="Unassembled WGS sequence"/>
</dbReference>
<dbReference type="AlphaFoldDB" id="A0AAN9IR54"/>
<feature type="compositionally biased region" description="Acidic residues" evidence="1">
    <location>
        <begin position="192"/>
        <end position="216"/>
    </location>
</feature>
<name>A0AAN9IR54_CLITE</name>
<dbReference type="EMBL" id="JAYKXN010000005">
    <property type="protein sequence ID" value="KAK7284621.1"/>
    <property type="molecule type" value="Genomic_DNA"/>
</dbReference>
<protein>
    <submittedName>
        <fullName evidence="3">Uncharacterized protein</fullName>
    </submittedName>
</protein>
<keyword evidence="2" id="KW-0472">Membrane</keyword>
<reference evidence="3 4" key="1">
    <citation type="submission" date="2024-01" db="EMBL/GenBank/DDBJ databases">
        <title>The genomes of 5 underutilized Papilionoideae crops provide insights into root nodulation and disease resistance.</title>
        <authorList>
            <person name="Yuan L."/>
        </authorList>
    </citation>
    <scope>NUCLEOTIDE SEQUENCE [LARGE SCALE GENOMIC DNA]</scope>
    <source>
        <strain evidence="3">LY-2023</strain>
        <tissue evidence="3">Leaf</tissue>
    </source>
</reference>
<evidence type="ECO:0000256" key="1">
    <source>
        <dbReference type="SAM" id="MobiDB-lite"/>
    </source>
</evidence>
<evidence type="ECO:0000256" key="2">
    <source>
        <dbReference type="SAM" id="Phobius"/>
    </source>
</evidence>
<keyword evidence="2" id="KW-1133">Transmembrane helix</keyword>
<evidence type="ECO:0000313" key="3">
    <source>
        <dbReference type="EMBL" id="KAK7284621.1"/>
    </source>
</evidence>
<feature type="transmembrane region" description="Helical" evidence="2">
    <location>
        <begin position="31"/>
        <end position="52"/>
    </location>
</feature>
<sequence>MEDQRTQITNKQGKKKILPLSTLSIGGEGGIPGLLVFGGALAIAGFVAVVSFTTNKRKTKANHDHPPKPKPQQLLLDEDGCKSQEDHDTILQHEDAKCCWTSNMSINQVESSEYMILVEKSDLKSSNLEGSPTCIHQEILLSDYSSHPESAASSNGSGVTEESSVSLFNNSGDQAQEVEKDESLDGLTSSETDTEDDYIKEDDDEDDDDMTSDEVSEIGSKASLDYNEESVWPAKLIQEPKRRFKGHYSDSQDCSDSDADGSDYLGNEETMGVAEEATLNQKANFSTVLNDQPSELGTWVIPTLLLALLMIIVLLTRRPQESFYVLDVDDGNTVIVDSLK</sequence>
<keyword evidence="4" id="KW-1185">Reference proteome</keyword>
<feature type="compositionally biased region" description="Polar residues" evidence="1">
    <location>
        <begin position="146"/>
        <end position="174"/>
    </location>
</feature>
<accession>A0AAN9IR54</accession>
<feature type="region of interest" description="Disordered" evidence="1">
    <location>
        <begin position="146"/>
        <end position="224"/>
    </location>
</feature>